<feature type="domain" description="Diels-Alderase C-terminal" evidence="4">
    <location>
        <begin position="224"/>
        <end position="370"/>
    </location>
</feature>
<organism evidence="6 7">
    <name type="scientific">Clonostachys byssicola</name>
    <dbReference type="NCBI Taxonomy" id="160290"/>
    <lineage>
        <taxon>Eukaryota</taxon>
        <taxon>Fungi</taxon>
        <taxon>Dikarya</taxon>
        <taxon>Ascomycota</taxon>
        <taxon>Pezizomycotina</taxon>
        <taxon>Sordariomycetes</taxon>
        <taxon>Hypocreomycetidae</taxon>
        <taxon>Hypocreales</taxon>
        <taxon>Bionectriaceae</taxon>
        <taxon>Clonostachys</taxon>
    </lineage>
</organism>
<reference evidence="7" key="1">
    <citation type="submission" date="2019-06" db="EMBL/GenBank/DDBJ databases">
        <authorList>
            <person name="Broberg M."/>
        </authorList>
    </citation>
    <scope>NUCLEOTIDE SEQUENCE [LARGE SCALE GENOMIC DNA]</scope>
</reference>
<evidence type="ECO:0000256" key="1">
    <source>
        <dbReference type="ARBA" id="ARBA00023235"/>
    </source>
</evidence>
<keyword evidence="3" id="KW-0732">Signal</keyword>
<evidence type="ECO:0000259" key="5">
    <source>
        <dbReference type="Pfam" id="PF24137"/>
    </source>
</evidence>
<comment type="similarity">
    <text evidence="2">Belongs to the Diels-Alderase family.</text>
</comment>
<dbReference type="Pfam" id="PF24137">
    <property type="entry name" value="DA_N"/>
    <property type="match status" value="1"/>
</dbReference>
<dbReference type="OrthoDB" id="5344254at2759"/>
<feature type="domain" description="Diels-Alderase N-terminal" evidence="5">
    <location>
        <begin position="42"/>
        <end position="220"/>
    </location>
</feature>
<evidence type="ECO:0000256" key="3">
    <source>
        <dbReference type="SAM" id="SignalP"/>
    </source>
</evidence>
<feature type="chain" id="PRO_5040148282" evidence="3">
    <location>
        <begin position="16"/>
        <end position="379"/>
    </location>
</feature>
<keyword evidence="1" id="KW-0413">Isomerase</keyword>
<evidence type="ECO:0000313" key="6">
    <source>
        <dbReference type="EMBL" id="CAG9992945.1"/>
    </source>
</evidence>
<feature type="signal peptide" evidence="3">
    <location>
        <begin position="1"/>
        <end position="15"/>
    </location>
</feature>
<proteinExistence type="inferred from homology"/>
<accession>A0A9N9UJF8</accession>
<dbReference type="EMBL" id="CABFNO020001508">
    <property type="protein sequence ID" value="CAG9992945.1"/>
    <property type="molecule type" value="Genomic_DNA"/>
</dbReference>
<protein>
    <submittedName>
        <fullName evidence="6">Uncharacterized protein</fullName>
    </submittedName>
</protein>
<evidence type="ECO:0000256" key="2">
    <source>
        <dbReference type="ARBA" id="ARBA00046325"/>
    </source>
</evidence>
<dbReference type="Pfam" id="PF22903">
    <property type="entry name" value="DA_C"/>
    <property type="match status" value="1"/>
</dbReference>
<name>A0A9N9UJF8_9HYPO</name>
<dbReference type="AlphaFoldDB" id="A0A9N9UJF8"/>
<comment type="caution">
    <text evidence="6">The sequence shown here is derived from an EMBL/GenBank/DDBJ whole genome shotgun (WGS) entry which is preliminary data.</text>
</comment>
<dbReference type="InterPro" id="IPR056402">
    <property type="entry name" value="DA_N"/>
</dbReference>
<dbReference type="GO" id="GO:0016853">
    <property type="term" value="F:isomerase activity"/>
    <property type="evidence" value="ECO:0007669"/>
    <property type="project" value="UniProtKB-KW"/>
</dbReference>
<dbReference type="SUPFAM" id="SSF159245">
    <property type="entry name" value="AttH-like"/>
    <property type="match status" value="1"/>
</dbReference>
<dbReference type="InterPro" id="IPR054499">
    <property type="entry name" value="DA_C"/>
</dbReference>
<reference evidence="6 7" key="2">
    <citation type="submission" date="2021-10" db="EMBL/GenBank/DDBJ databases">
        <authorList>
            <person name="Piombo E."/>
        </authorList>
    </citation>
    <scope>NUCLEOTIDE SEQUENCE [LARGE SCALE GENOMIC DNA]</scope>
</reference>
<dbReference type="Proteomes" id="UP000754883">
    <property type="component" value="Unassembled WGS sequence"/>
</dbReference>
<evidence type="ECO:0000259" key="4">
    <source>
        <dbReference type="Pfam" id="PF22903"/>
    </source>
</evidence>
<sequence>MRYYYLLSFVAVAYGATCVSYPAIDGDIVHGQVLLIDDPLRNFDSMMIPVYNDSAIEDWSHDAVSADGLTGLAFTSSRGSIGGIPGALRLFLSVVWPNGTRYMENVFTEESNIESCPHKTIGRWFNTSADVEWKFDYTADFKNTLVTINSPTVSGTIKMKSLVPALYPNGLEFPNPNGNTLFAPLLYWVESVPAGTVEANLTILDTPFTLQGFGGRERNWLPLSWADTSASWDMMRGVVGPYRYIGWVHQSKFNGTQYSMVLLEGKKVVFRTQSLTPSNRETWGTITKTYNGTVHLASSPDDTVKLPESTFSGLTIEMFSPLTGKHWKFDIAFTQTVYWFRAGRIALIGGFTANAKGGLVGGCQYSGLSSGNIQETITV</sequence>
<evidence type="ECO:0000313" key="7">
    <source>
        <dbReference type="Proteomes" id="UP000754883"/>
    </source>
</evidence>
<gene>
    <name evidence="6" type="ORF">CBYS24578_00016830</name>
</gene>
<keyword evidence="7" id="KW-1185">Reference proteome</keyword>